<feature type="compositionally biased region" description="Low complexity" evidence="1">
    <location>
        <begin position="51"/>
        <end position="77"/>
    </location>
</feature>
<evidence type="ECO:0000313" key="3">
    <source>
        <dbReference type="Proteomes" id="UP000030108"/>
    </source>
</evidence>
<protein>
    <recommendedName>
        <fullName evidence="4">DDE family endonuclease</fullName>
    </recommendedName>
</protein>
<dbReference type="PANTHER" id="PTHR35871:SF1">
    <property type="entry name" value="CXC1-LIKE CYSTEINE CLUSTER ASSOCIATED WITH KDZ TRANSPOSASES DOMAIN-CONTAINING PROTEIN"/>
    <property type="match status" value="1"/>
</dbReference>
<evidence type="ECO:0008006" key="4">
    <source>
        <dbReference type="Google" id="ProtNLM"/>
    </source>
</evidence>
<dbReference type="PANTHER" id="PTHR35871">
    <property type="entry name" value="EXPRESSED PROTEIN"/>
    <property type="match status" value="1"/>
</dbReference>
<gene>
    <name evidence="2" type="ORF">RSOL_456980</name>
</gene>
<evidence type="ECO:0000256" key="1">
    <source>
        <dbReference type="SAM" id="MobiDB-lite"/>
    </source>
</evidence>
<feature type="region of interest" description="Disordered" evidence="1">
    <location>
        <begin position="18"/>
        <end position="130"/>
    </location>
</feature>
<sequence>MPKKKAIVLKRAKVVAKVREKRWPNGEEAEAAGDNQPSGLPSSPPSPPSPLSNNNPSGEDGPEHLATGLGGLTLENTLNHEDDIVLEDPPVYEEDPPEAINPPSLADPECYEDVPPDELEPSVEESSEDKEIIEDEDLSSELQDWLRAKGKYVQARDIIDFFEAPEALPFLRVVEGPPSLRTAQRWMHRMGYTWKTERRGQFADGHERDDVVEYRMKYYVPEWLKLEKRMRSWDAKGNEIPPKLNEGERTVVVWFHDESTFYAHDHQLTRWIHESETAAIYKKGEGISLMVADFVSADYGWLRLGSGPPNDLSSEGSGADSAAKGEDFTDARVIFRAGKNRDGWFGMADVVKQLLRAMSIIKRRYPNEDHVFVFDNATIHTKLPETTPNVNKLTLGPSQKVGGEGISVVRTGE</sequence>
<dbReference type="EMBL" id="JATN01000317">
    <property type="protein sequence ID" value="EUC62820.1"/>
    <property type="molecule type" value="Genomic_DNA"/>
</dbReference>
<name>X8JFX3_9AGAM</name>
<evidence type="ECO:0000313" key="2">
    <source>
        <dbReference type="EMBL" id="EUC62820.1"/>
    </source>
</evidence>
<proteinExistence type="predicted"/>
<comment type="caution">
    <text evidence="2">The sequence shown here is derived from an EMBL/GenBank/DDBJ whole genome shotgun (WGS) entry which is preliminary data.</text>
</comment>
<dbReference type="OrthoDB" id="6511194at2759"/>
<dbReference type="AlphaFoldDB" id="X8JFX3"/>
<organism evidence="2 3">
    <name type="scientific">Rhizoctonia solani AG-3 Rhs1AP</name>
    <dbReference type="NCBI Taxonomy" id="1086054"/>
    <lineage>
        <taxon>Eukaryota</taxon>
        <taxon>Fungi</taxon>
        <taxon>Dikarya</taxon>
        <taxon>Basidiomycota</taxon>
        <taxon>Agaricomycotina</taxon>
        <taxon>Agaricomycetes</taxon>
        <taxon>Cantharellales</taxon>
        <taxon>Ceratobasidiaceae</taxon>
        <taxon>Rhizoctonia</taxon>
    </lineage>
</organism>
<reference evidence="3" key="1">
    <citation type="journal article" date="2014" name="Genome Announc.">
        <title>Draft genome sequence of the plant-pathogenic soil fungus Rhizoctonia solani anastomosis group 3 strain Rhs1AP.</title>
        <authorList>
            <person name="Cubeta M.A."/>
            <person name="Thomas E."/>
            <person name="Dean R.A."/>
            <person name="Jabaji S."/>
            <person name="Neate S.M."/>
            <person name="Tavantzis S."/>
            <person name="Toda T."/>
            <person name="Vilgalys R."/>
            <person name="Bharathan N."/>
            <person name="Fedorova-Abrams N."/>
            <person name="Pakala S.B."/>
            <person name="Pakala S.M."/>
            <person name="Zafar N."/>
            <person name="Joardar V."/>
            <person name="Losada L."/>
            <person name="Nierman W.C."/>
        </authorList>
    </citation>
    <scope>NUCLEOTIDE SEQUENCE [LARGE SCALE GENOMIC DNA]</scope>
    <source>
        <strain evidence="3">AG-3</strain>
    </source>
</reference>
<accession>X8JFX3</accession>
<feature type="compositionally biased region" description="Acidic residues" evidence="1">
    <location>
        <begin position="84"/>
        <end position="97"/>
    </location>
</feature>
<feature type="compositionally biased region" description="Acidic residues" evidence="1">
    <location>
        <begin position="109"/>
        <end position="130"/>
    </location>
</feature>
<dbReference type="Proteomes" id="UP000030108">
    <property type="component" value="Unassembled WGS sequence"/>
</dbReference>
<feature type="non-terminal residue" evidence="2">
    <location>
        <position position="413"/>
    </location>
</feature>